<dbReference type="Pfam" id="PF22998">
    <property type="entry name" value="GNAT_LYC1-like"/>
    <property type="match status" value="1"/>
</dbReference>
<dbReference type="CDD" id="cd04301">
    <property type="entry name" value="NAT_SF"/>
    <property type="match status" value="1"/>
</dbReference>
<protein>
    <submittedName>
        <fullName evidence="2">Putative Xaa-Pro aminopeptidase P</fullName>
    </submittedName>
</protein>
<feature type="domain" description="N-acetyltransferase" evidence="1">
    <location>
        <begin position="9"/>
        <end position="167"/>
    </location>
</feature>
<evidence type="ECO:0000313" key="2">
    <source>
        <dbReference type="EMBL" id="TID19488.1"/>
    </source>
</evidence>
<sequence>MTPLDNTGLIVRQASKQQLDLVWTLNAEAWAAPISTEDHVARERFLSQQGLTGEKWRTFVLFREEDEIIASCEAFQKEILVSERNGFRKERGYAIASVYTHPRYRRRGMAGLLLGNLAEWMDGEGGGFLSVLYSDIGKTYYEKLGWTPYSTRQLVLQSRTDMSAEADLPESYQLRDALIEGLCEEDLEALEKEFAQPVESDDHIYIAFTPTAHQIQWHLVREDHMAKALFGREKAACRGAIAKSRRAWLIWYFDFVEKKCKIQRIVLLDKHERERNVSEIVSLLCFTQQEARRRNIERVIVWNPCDEVEEAGRLLAANFGGTVAKIEERDSSIPALRRRNDEATEKVVWKHNEYYAWC</sequence>
<dbReference type="Pfam" id="PF13527">
    <property type="entry name" value="Acetyltransf_9"/>
    <property type="match status" value="1"/>
</dbReference>
<dbReference type="STRING" id="86259.A0A4Z1P5G3"/>
<dbReference type="InterPro" id="IPR055100">
    <property type="entry name" value="GNAT_LYC1-like"/>
</dbReference>
<dbReference type="Gene3D" id="3.40.630.30">
    <property type="match status" value="1"/>
</dbReference>
<name>A0A4Z1P5G3_9PEZI</name>
<keyword evidence="2" id="KW-0645">Protease</keyword>
<dbReference type="Proteomes" id="UP000298493">
    <property type="component" value="Unassembled WGS sequence"/>
</dbReference>
<keyword evidence="3" id="KW-1185">Reference proteome</keyword>
<evidence type="ECO:0000259" key="1">
    <source>
        <dbReference type="PROSITE" id="PS51186"/>
    </source>
</evidence>
<gene>
    <name evidence="2" type="ORF">E6O75_ATG06826</name>
</gene>
<proteinExistence type="predicted"/>
<organism evidence="2 3">
    <name type="scientific">Venturia nashicola</name>
    <dbReference type="NCBI Taxonomy" id="86259"/>
    <lineage>
        <taxon>Eukaryota</taxon>
        <taxon>Fungi</taxon>
        <taxon>Dikarya</taxon>
        <taxon>Ascomycota</taxon>
        <taxon>Pezizomycotina</taxon>
        <taxon>Dothideomycetes</taxon>
        <taxon>Pleosporomycetidae</taxon>
        <taxon>Venturiales</taxon>
        <taxon>Venturiaceae</taxon>
        <taxon>Venturia</taxon>
    </lineage>
</organism>
<dbReference type="SUPFAM" id="SSF55729">
    <property type="entry name" value="Acyl-CoA N-acyltransferases (Nat)"/>
    <property type="match status" value="1"/>
</dbReference>
<dbReference type="PANTHER" id="PTHR34815:SF4">
    <property type="entry name" value="N-ACETYLTRANSFERASE DOMAIN-CONTAINING PROTEIN"/>
    <property type="match status" value="1"/>
</dbReference>
<accession>A0A4Z1P5G3</accession>
<evidence type="ECO:0000313" key="3">
    <source>
        <dbReference type="Proteomes" id="UP000298493"/>
    </source>
</evidence>
<dbReference type="InterPro" id="IPR053013">
    <property type="entry name" value="LAT"/>
</dbReference>
<dbReference type="InterPro" id="IPR000182">
    <property type="entry name" value="GNAT_dom"/>
</dbReference>
<reference evidence="2 3" key="1">
    <citation type="submission" date="2019-04" db="EMBL/GenBank/DDBJ databases">
        <title>High contiguity whole genome sequence and gene annotation resource for two Venturia nashicola isolates.</title>
        <authorList>
            <person name="Prokchorchik M."/>
            <person name="Won K."/>
            <person name="Lee Y."/>
            <person name="Choi E.D."/>
            <person name="Segonzac C."/>
            <person name="Sohn K.H."/>
        </authorList>
    </citation>
    <scope>NUCLEOTIDE SEQUENCE [LARGE SCALE GENOMIC DNA]</scope>
    <source>
        <strain evidence="2 3">PRI2</strain>
    </source>
</reference>
<keyword evidence="2" id="KW-0378">Hydrolase</keyword>
<dbReference type="EMBL" id="SNSC02000012">
    <property type="protein sequence ID" value="TID19488.1"/>
    <property type="molecule type" value="Genomic_DNA"/>
</dbReference>
<dbReference type="GO" id="GO:0016747">
    <property type="term" value="F:acyltransferase activity, transferring groups other than amino-acyl groups"/>
    <property type="evidence" value="ECO:0007669"/>
    <property type="project" value="InterPro"/>
</dbReference>
<dbReference type="InterPro" id="IPR016181">
    <property type="entry name" value="Acyl_CoA_acyltransferase"/>
</dbReference>
<dbReference type="PANTHER" id="PTHR34815">
    <property type="entry name" value="LYSINE ACETYLTRANSFERASE"/>
    <property type="match status" value="1"/>
</dbReference>
<dbReference type="AlphaFoldDB" id="A0A4Z1P5G3"/>
<comment type="caution">
    <text evidence="2">The sequence shown here is derived from an EMBL/GenBank/DDBJ whole genome shotgun (WGS) entry which is preliminary data.</text>
</comment>
<dbReference type="PROSITE" id="PS51186">
    <property type="entry name" value="GNAT"/>
    <property type="match status" value="1"/>
</dbReference>
<dbReference type="GO" id="GO:0004177">
    <property type="term" value="F:aminopeptidase activity"/>
    <property type="evidence" value="ECO:0007669"/>
    <property type="project" value="UniProtKB-KW"/>
</dbReference>
<keyword evidence="2" id="KW-0031">Aminopeptidase</keyword>